<keyword evidence="2" id="KW-0808">Transferase</keyword>
<dbReference type="Gene3D" id="3.90.550.10">
    <property type="entry name" value="Spore Coat Polysaccharide Biosynthesis Protein SpsA, Chain A"/>
    <property type="match status" value="1"/>
</dbReference>
<dbReference type="GO" id="GO:0016758">
    <property type="term" value="F:hexosyltransferase activity"/>
    <property type="evidence" value="ECO:0007669"/>
    <property type="project" value="UniProtKB-ARBA"/>
</dbReference>
<reference evidence="2 3" key="1">
    <citation type="journal article" date="2014" name="BMC Genomics">
        <title>Unusual genome complexity in Lactobacillus salivarius JCM1046.</title>
        <authorList>
            <person name="Raftis E.J."/>
            <person name="Forde B.M."/>
            <person name="Claesson M.J."/>
            <person name="O'Toole P.W."/>
        </authorList>
    </citation>
    <scope>NUCLEOTIDE SEQUENCE [LARGE SCALE GENOMIC DNA]</scope>
    <source>
        <strain evidence="2 3">JCM1046</strain>
    </source>
</reference>
<dbReference type="AlphaFoldDB" id="A0A089QJY4"/>
<dbReference type="InterPro" id="IPR001173">
    <property type="entry name" value="Glyco_trans_2-like"/>
</dbReference>
<protein>
    <submittedName>
        <fullName evidence="2">Glycosyltransferase</fullName>
        <ecNumber evidence="2">2.4.1.-</ecNumber>
    </submittedName>
</protein>
<evidence type="ECO:0000313" key="3">
    <source>
        <dbReference type="Proteomes" id="UP000029488"/>
    </source>
</evidence>
<dbReference type="Proteomes" id="UP000029488">
    <property type="component" value="Chromosome"/>
</dbReference>
<dbReference type="EC" id="2.4.1.-" evidence="2"/>
<dbReference type="KEGG" id="lsj:LSJ_1632c"/>
<proteinExistence type="predicted"/>
<keyword evidence="2" id="KW-0328">Glycosyltransferase</keyword>
<dbReference type="EMBL" id="CP007646">
    <property type="protein sequence ID" value="AIR11276.1"/>
    <property type="molecule type" value="Genomic_DNA"/>
</dbReference>
<evidence type="ECO:0000259" key="1">
    <source>
        <dbReference type="Pfam" id="PF00535"/>
    </source>
</evidence>
<organism evidence="2 3">
    <name type="scientific">Ligilactobacillus salivarius</name>
    <dbReference type="NCBI Taxonomy" id="1624"/>
    <lineage>
        <taxon>Bacteria</taxon>
        <taxon>Bacillati</taxon>
        <taxon>Bacillota</taxon>
        <taxon>Bacilli</taxon>
        <taxon>Lactobacillales</taxon>
        <taxon>Lactobacillaceae</taxon>
        <taxon>Ligilactobacillus</taxon>
    </lineage>
</organism>
<dbReference type="InterPro" id="IPR029044">
    <property type="entry name" value="Nucleotide-diphossugar_trans"/>
</dbReference>
<sequence length="336" mass="38704">MGITFSFIIPTYNSKKTIIRAIESVTKQLDKSEYEIIIVDDGSQDGTVELVHDFMKDNGNIHFTSTIGGVSFARNKGINQAQGEYLLFLDSDDYYVEGSLKNLKNIVAQSNSDLVIFNFEHGNTPVLLAGVPNTNVKALSVMLSNPTKYMTVWGKAYRTETVHENNVRFNEDLKLSEDSEFLVRYVQKCKKIASDNTILYHYSIDNVSVMRGKNKQSKIPGYLESLEVVQKDIFNNIPELKQAFYQYTVIQMNIMMVREIFNYSDNNNYSSKVRKSNELLKNKTINEAIKQMKLRDCMSPRFLPVFFIKMGMLPLARLMFRLRSWSNYRKESSKAK</sequence>
<dbReference type="PANTHER" id="PTHR22916:SF3">
    <property type="entry name" value="UDP-GLCNAC:BETAGAL BETA-1,3-N-ACETYLGLUCOSAMINYLTRANSFERASE-LIKE PROTEIN 1"/>
    <property type="match status" value="1"/>
</dbReference>
<feature type="domain" description="Glycosyltransferase 2-like" evidence="1">
    <location>
        <begin position="6"/>
        <end position="124"/>
    </location>
</feature>
<dbReference type="CDD" id="cd00761">
    <property type="entry name" value="Glyco_tranf_GTA_type"/>
    <property type="match status" value="1"/>
</dbReference>
<dbReference type="Pfam" id="PF00535">
    <property type="entry name" value="Glycos_transf_2"/>
    <property type="match status" value="1"/>
</dbReference>
<evidence type="ECO:0000313" key="2">
    <source>
        <dbReference type="EMBL" id="AIR11276.1"/>
    </source>
</evidence>
<name>A0A089QJY4_9LACO</name>
<dbReference type="SUPFAM" id="SSF53448">
    <property type="entry name" value="Nucleotide-diphospho-sugar transferases"/>
    <property type="match status" value="1"/>
</dbReference>
<dbReference type="RefSeq" id="WP_044005475.1">
    <property type="nucleotide sequence ID" value="NZ_CP007646.1"/>
</dbReference>
<gene>
    <name evidence="2" type="primary">rfaG</name>
    <name evidence="2" type="ORF">LSJ_1632c</name>
</gene>
<dbReference type="PANTHER" id="PTHR22916">
    <property type="entry name" value="GLYCOSYLTRANSFERASE"/>
    <property type="match status" value="1"/>
</dbReference>
<accession>A0A089QJY4</accession>